<evidence type="ECO:0000313" key="2">
    <source>
        <dbReference type="EMBL" id="KYQ96764.1"/>
    </source>
</evidence>
<name>A0A151ZSK5_TIELA</name>
<organism evidence="2 3">
    <name type="scientific">Tieghemostelium lacteum</name>
    <name type="common">Slime mold</name>
    <name type="synonym">Dictyostelium lacteum</name>
    <dbReference type="NCBI Taxonomy" id="361077"/>
    <lineage>
        <taxon>Eukaryota</taxon>
        <taxon>Amoebozoa</taxon>
        <taxon>Evosea</taxon>
        <taxon>Eumycetozoa</taxon>
        <taxon>Dictyostelia</taxon>
        <taxon>Dictyosteliales</taxon>
        <taxon>Raperosteliaceae</taxon>
        <taxon>Tieghemostelium</taxon>
    </lineage>
</organism>
<protein>
    <submittedName>
        <fullName evidence="2">Uncharacterized protein</fullName>
    </submittedName>
</protein>
<feature type="compositionally biased region" description="Polar residues" evidence="1">
    <location>
        <begin position="1082"/>
        <end position="1091"/>
    </location>
</feature>
<accession>A0A151ZSK5</accession>
<comment type="caution">
    <text evidence="2">The sequence shown here is derived from an EMBL/GenBank/DDBJ whole genome shotgun (WGS) entry which is preliminary data.</text>
</comment>
<reference evidence="2 3" key="1">
    <citation type="submission" date="2015-12" db="EMBL/GenBank/DDBJ databases">
        <title>Dictyostelia acquired genes for synthesis and detection of signals that induce cell-type specialization by lateral gene transfer from prokaryotes.</title>
        <authorList>
            <person name="Gloeckner G."/>
            <person name="Schaap P."/>
        </authorList>
    </citation>
    <scope>NUCLEOTIDE SEQUENCE [LARGE SCALE GENOMIC DNA]</scope>
    <source>
        <strain evidence="2 3">TK</strain>
    </source>
</reference>
<evidence type="ECO:0000313" key="3">
    <source>
        <dbReference type="Proteomes" id="UP000076078"/>
    </source>
</evidence>
<sequence length="1232" mass="142150">MTTNGFPVISDSFQVLSQKVNDNNSNQMFLSQLKKQSKDGLWNIKESIEKWLDSLIKEPKDRMSSLHSYSDLFIEIIKLFKPDMIIDRIYQDYILWLYDKENEFKKLFFIQLFKLYIEKEQESVNVYRFLDCTLNDKRLASFVIEFIPVLHKKYNIANASVLILLYQYAKEESSQYCNSIVTQYVNLYLSTKGIDKSTKLLEANCYFGSFRNDIPQNFDYAIIEMVEEGYYTPMLWDVYLPKLLNSLVIDVMDTMIINRLFIAISKLNIGQLKLKELLKTSLGDCDKTSNNRFLLVNLCYCITESKDSKIKDIIDSNEIQPILHNVFHSLINDAKNLTLDMEQHMNNCVMVIKYFISQWISIRSLEDIDNISILIKLMKRNQHKLLEGLLYIGDLEIAIDEMVDLLLDTTADDFKYYLLPYIVPRLKDQLQILDQIECIMLGENVHSVHNTYDVSLLESCIELSGRWNRPNLYTFSIRQLIKKLMNGYDNSSLAMDLFEKCYQLNPDFIFNEPNFTSGALVNNNFLQQSLLYSKIDMLIDIAIRALGHSNKSISFEIIANWHRLIGFVISPPATTNPQSLAIPGLLGTLFRFWDALLSDDRLKYLGCTLITQAMFEKLFVSPHILYNKDISEDLNSLRKLLPKIPSNIYSKYSSIPNNSQQLNINQFDLILTLTTNINSSVVEKALDHPKSFIRWVQNNPSILNEYRIMISLILDSPSHHKVRELMYKEYPSFFTQSTPKQSSTTTLYQLPNLLISKIFGLLVNERDQPIHYKILLSTISRKIFNIIQRLFIMNIESISDNQSHKNRILKSIKSRVNSSSLFCIFHGASPTRSDKIQQFLNYHTLLDNIISISIDGFIPTWVNLLRAGQIQHLNLKDVKLEKLDQTLSKLGSGLESMNIIQNSPSYPILFQFLSIKSTPNLKRLNLKKWNGQLDLGFFPEIDKLFNRERSNDFSFYIDINIGMISNTLIIPNVTTILGYVYTKKYAYFYPNVTRITLPNLFIGSITNIVDFIFLKRLSIKSSKYSEIFNLLQLNFKSLPNLEILDLLVTLQQSTSNTQNAYYTTSPPISKKQSRLPKFVKPAQSTGESIPHSSYTSSEFTSSSSTSTGLIKQTAIQSTGESIPPLSSLSPSTRTSIWVNLPEETGNINGMQRTIDIPNEDSSISEKLASFLSQIHQLSKIKIIDLSFIGQSIIPFIYQFYNDVDNAIVIHEVKNNHKRIWYLSNNNKSFIRI</sequence>
<dbReference type="Proteomes" id="UP000076078">
    <property type="component" value="Unassembled WGS sequence"/>
</dbReference>
<evidence type="ECO:0000256" key="1">
    <source>
        <dbReference type="SAM" id="MobiDB-lite"/>
    </source>
</evidence>
<gene>
    <name evidence="2" type="ORF">DLAC_04062</name>
</gene>
<dbReference type="AlphaFoldDB" id="A0A151ZSK5"/>
<feature type="region of interest" description="Disordered" evidence="1">
    <location>
        <begin position="1059"/>
        <end position="1105"/>
    </location>
</feature>
<feature type="compositionally biased region" description="Low complexity" evidence="1">
    <location>
        <begin position="1092"/>
        <end position="1105"/>
    </location>
</feature>
<keyword evidence="3" id="KW-1185">Reference proteome</keyword>
<proteinExistence type="predicted"/>
<dbReference type="EMBL" id="LODT01000021">
    <property type="protein sequence ID" value="KYQ96764.1"/>
    <property type="molecule type" value="Genomic_DNA"/>
</dbReference>
<dbReference type="InParanoid" id="A0A151ZSK5"/>